<dbReference type="SUPFAM" id="SSF47413">
    <property type="entry name" value="lambda repressor-like DNA-binding domains"/>
    <property type="match status" value="1"/>
</dbReference>
<comment type="caution">
    <text evidence="2">The sequence shown here is derived from an EMBL/GenBank/DDBJ whole genome shotgun (WGS) entry which is preliminary data.</text>
</comment>
<gene>
    <name evidence="2" type="ORF">B0H50_1722</name>
</gene>
<evidence type="ECO:0000259" key="1">
    <source>
        <dbReference type="PROSITE" id="PS50943"/>
    </source>
</evidence>
<dbReference type="PROSITE" id="PS50943">
    <property type="entry name" value="HTH_CROC1"/>
    <property type="match status" value="1"/>
</dbReference>
<name>A0ABX5LMS7_9BACT</name>
<dbReference type="CDD" id="cd00093">
    <property type="entry name" value="HTH_XRE"/>
    <property type="match status" value="1"/>
</dbReference>
<dbReference type="Pfam" id="PF01381">
    <property type="entry name" value="HTH_3"/>
    <property type="match status" value="1"/>
</dbReference>
<dbReference type="InterPro" id="IPR010982">
    <property type="entry name" value="Lambda_DNA-bd_dom_sf"/>
</dbReference>
<reference evidence="2 3" key="1">
    <citation type="submission" date="2018-05" db="EMBL/GenBank/DDBJ databases">
        <title>Animal gut microbial communities from fecal samples from Wisconsin, USA.</title>
        <authorList>
            <person name="Neumann A."/>
        </authorList>
    </citation>
    <scope>NUCLEOTIDE SEQUENCE [LARGE SCALE GENOMIC DNA]</scope>
    <source>
        <strain evidence="2 3">UWS4</strain>
    </source>
</reference>
<evidence type="ECO:0000313" key="3">
    <source>
        <dbReference type="Proteomes" id="UP000245523"/>
    </source>
</evidence>
<evidence type="ECO:0000313" key="2">
    <source>
        <dbReference type="EMBL" id="PWK81217.1"/>
    </source>
</evidence>
<dbReference type="InterPro" id="IPR001387">
    <property type="entry name" value="Cro/C1-type_HTH"/>
</dbReference>
<keyword evidence="3" id="KW-1185">Reference proteome</keyword>
<proteinExistence type="predicted"/>
<feature type="domain" description="HTH cro/C1-type" evidence="1">
    <location>
        <begin position="29"/>
        <end position="75"/>
    </location>
</feature>
<dbReference type="Gene3D" id="1.10.260.40">
    <property type="entry name" value="lambda repressor-like DNA-binding domains"/>
    <property type="match status" value="1"/>
</dbReference>
<dbReference type="EMBL" id="QGHD01000072">
    <property type="protein sequence ID" value="PWK81217.1"/>
    <property type="molecule type" value="Genomic_DNA"/>
</dbReference>
<sequence length="106" mass="12237">MKNEIVSARTALVRRAFRTVLTEWHAESKLNRVQLAEKCNMSRLHLYRLENCRESPTLPTIANILKALGKNWIDFGKAMEKAVLAEQLAQTERLVAEEQSSWKSIR</sequence>
<accession>A0ABX5LMS7</accession>
<organism evidence="2 3">
    <name type="scientific">Hallerella porci</name>
    <dbReference type="NCBI Taxonomy" id="1945871"/>
    <lineage>
        <taxon>Bacteria</taxon>
        <taxon>Pseudomonadati</taxon>
        <taxon>Fibrobacterota</taxon>
        <taxon>Fibrobacteria</taxon>
        <taxon>Fibrobacterales</taxon>
        <taxon>Fibrobacteraceae</taxon>
        <taxon>Hallerella</taxon>
    </lineage>
</organism>
<protein>
    <submittedName>
        <fullName evidence="2">Helix-turn-helix protein</fullName>
    </submittedName>
</protein>
<dbReference type="Proteomes" id="UP000245523">
    <property type="component" value="Unassembled WGS sequence"/>
</dbReference>
<dbReference type="RefSeq" id="WP_106200345.1">
    <property type="nucleotide sequence ID" value="NZ_QGHD01000072.1"/>
</dbReference>